<evidence type="ECO:0000256" key="1">
    <source>
        <dbReference type="SAM" id="MobiDB-lite"/>
    </source>
</evidence>
<organism evidence="2 3">
    <name type="scientific">Vicia faba</name>
    <name type="common">Broad bean</name>
    <name type="synonym">Faba vulgaris</name>
    <dbReference type="NCBI Taxonomy" id="3906"/>
    <lineage>
        <taxon>Eukaryota</taxon>
        <taxon>Viridiplantae</taxon>
        <taxon>Streptophyta</taxon>
        <taxon>Embryophyta</taxon>
        <taxon>Tracheophyta</taxon>
        <taxon>Spermatophyta</taxon>
        <taxon>Magnoliopsida</taxon>
        <taxon>eudicotyledons</taxon>
        <taxon>Gunneridae</taxon>
        <taxon>Pentapetalae</taxon>
        <taxon>rosids</taxon>
        <taxon>fabids</taxon>
        <taxon>Fabales</taxon>
        <taxon>Fabaceae</taxon>
        <taxon>Papilionoideae</taxon>
        <taxon>50 kb inversion clade</taxon>
        <taxon>NPAAA clade</taxon>
        <taxon>Hologalegina</taxon>
        <taxon>IRL clade</taxon>
        <taxon>Fabeae</taxon>
        <taxon>Vicia</taxon>
    </lineage>
</organism>
<proteinExistence type="predicted"/>
<gene>
    <name evidence="2" type="ORF">VFH_III171520</name>
</gene>
<reference evidence="2 3" key="1">
    <citation type="submission" date="2023-01" db="EMBL/GenBank/DDBJ databases">
        <authorList>
            <person name="Kreplak J."/>
        </authorList>
    </citation>
    <scope>NUCLEOTIDE SEQUENCE [LARGE SCALE GENOMIC DNA]</scope>
</reference>
<name>A0AAV1A4L2_VICFA</name>
<dbReference type="EMBL" id="OX451738">
    <property type="protein sequence ID" value="CAI8605201.1"/>
    <property type="molecule type" value="Genomic_DNA"/>
</dbReference>
<dbReference type="AlphaFoldDB" id="A0AAV1A4L2"/>
<evidence type="ECO:0000313" key="3">
    <source>
        <dbReference type="Proteomes" id="UP001157006"/>
    </source>
</evidence>
<feature type="region of interest" description="Disordered" evidence="1">
    <location>
        <begin position="1"/>
        <end position="26"/>
    </location>
</feature>
<sequence length="149" mass="16934">MSLPLIREQKRTAPPVSSSPRVAPSSSTVQPIISLLPIQISLASVTFRSHLSCDSGFSATLNRSVKHVGLLAMIRKMKKRKPKRRFHRGLVVDDEGYDEDDVERRREVKTEDFSGEFFCSSSLRFSMNNRLVDIKAIGKQRQKENTKMI</sequence>
<evidence type="ECO:0000313" key="2">
    <source>
        <dbReference type="EMBL" id="CAI8605201.1"/>
    </source>
</evidence>
<feature type="compositionally biased region" description="Low complexity" evidence="1">
    <location>
        <begin position="12"/>
        <end position="26"/>
    </location>
</feature>
<keyword evidence="3" id="KW-1185">Reference proteome</keyword>
<dbReference type="Proteomes" id="UP001157006">
    <property type="component" value="Chromosome 3"/>
</dbReference>
<protein>
    <submittedName>
        <fullName evidence="2">Uncharacterized protein</fullName>
    </submittedName>
</protein>
<accession>A0AAV1A4L2</accession>